<organism evidence="1">
    <name type="scientific">Xenorhabdus bovienii str. puntauvense</name>
    <dbReference type="NCBI Taxonomy" id="1398201"/>
    <lineage>
        <taxon>Bacteria</taxon>
        <taxon>Pseudomonadati</taxon>
        <taxon>Pseudomonadota</taxon>
        <taxon>Gammaproteobacteria</taxon>
        <taxon>Enterobacterales</taxon>
        <taxon>Morganellaceae</taxon>
        <taxon>Xenorhabdus</taxon>
    </lineage>
</organism>
<evidence type="ECO:0008006" key="2">
    <source>
        <dbReference type="Google" id="ProtNLM"/>
    </source>
</evidence>
<evidence type="ECO:0000313" key="1">
    <source>
        <dbReference type="EMBL" id="CDG96649.1"/>
    </source>
</evidence>
<gene>
    <name evidence="1" type="ORF">XBP1_2180005</name>
</gene>
<reference evidence="1" key="1">
    <citation type="submission" date="2013-07" db="EMBL/GenBank/DDBJ databases">
        <title>Sub-species coevolution in mutualistic symbiosis.</title>
        <authorList>
            <person name="Murfin K."/>
            <person name="Klassen J."/>
            <person name="Lee M."/>
            <person name="Forst S."/>
            <person name="Stock P."/>
            <person name="Goodrich-Blair H."/>
        </authorList>
    </citation>
    <scope>NUCLEOTIDE SEQUENCE [LARGE SCALE GENOMIC DNA]</scope>
    <source>
        <strain evidence="1">Puntauvense</strain>
    </source>
</reference>
<accession>A0A077NCK0</accession>
<dbReference type="InterPro" id="IPR009493">
    <property type="entry name" value="P2_GpE"/>
</dbReference>
<dbReference type="Proteomes" id="UP000028511">
    <property type="component" value="Unassembled WGS sequence"/>
</dbReference>
<comment type="caution">
    <text evidence="1">The sequence shown here is derived from an EMBL/GenBank/DDBJ whole genome shotgun (WGS) entry which is preliminary data.</text>
</comment>
<dbReference type="Pfam" id="PF06528">
    <property type="entry name" value="Phage_P2_GpE"/>
    <property type="match status" value="1"/>
</dbReference>
<dbReference type="HOGENOM" id="CLU_209063_0_0_6"/>
<dbReference type="AlphaFoldDB" id="A0A077NCK0"/>
<dbReference type="EMBL" id="CBSW010000133">
    <property type="protein sequence ID" value="CDG96649.1"/>
    <property type="molecule type" value="Genomic_DNA"/>
</dbReference>
<protein>
    <recommendedName>
        <fullName evidence="2">Prophage protein</fullName>
    </recommendedName>
</protein>
<dbReference type="RefSeq" id="WP_051870631.1">
    <property type="nucleotide sequence ID" value="NZ_CAWLWN010000188.1"/>
</dbReference>
<proteinExistence type="predicted"/>
<name>A0A077NCK0_XENBV</name>
<sequence length="39" mass="4481">MADIATIFHWSPAVTADMSLPDLLEWRYRAMKRSGAENE</sequence>